<dbReference type="GO" id="GO:0005886">
    <property type="term" value="C:plasma membrane"/>
    <property type="evidence" value="ECO:0007669"/>
    <property type="project" value="TreeGrafter"/>
</dbReference>
<keyword evidence="2" id="KW-0812">Transmembrane</keyword>
<reference evidence="3 4" key="1">
    <citation type="submission" date="2017-08" db="EMBL/GenBank/DDBJ databases">
        <title>Reclassification of Bisgaard taxon 37 and 44.</title>
        <authorList>
            <person name="Christensen H."/>
        </authorList>
    </citation>
    <scope>NUCLEOTIDE SEQUENCE [LARGE SCALE GENOMIC DNA]</scope>
    <source>
        <strain evidence="3 4">EEAB3T1</strain>
    </source>
</reference>
<dbReference type="OrthoDB" id="5497849at2"/>
<proteinExistence type="predicted"/>
<name>A0A3A1YJP8_9GAMM</name>
<dbReference type="RefSeq" id="WP_119534068.1">
    <property type="nucleotide sequence ID" value="NZ_NRJF01000023.1"/>
</dbReference>
<feature type="coiled-coil region" evidence="1">
    <location>
        <begin position="229"/>
        <end position="276"/>
    </location>
</feature>
<gene>
    <name evidence="3" type="ORF">CKF59_00725</name>
</gene>
<keyword evidence="2" id="KW-1133">Transmembrane helix</keyword>
<dbReference type="PANTHER" id="PTHR32309">
    <property type="entry name" value="TYROSINE-PROTEIN KINASE"/>
    <property type="match status" value="1"/>
</dbReference>
<dbReference type="GO" id="GO:0004713">
    <property type="term" value="F:protein tyrosine kinase activity"/>
    <property type="evidence" value="ECO:0007669"/>
    <property type="project" value="TreeGrafter"/>
</dbReference>
<evidence type="ECO:0000256" key="1">
    <source>
        <dbReference type="SAM" id="Coils"/>
    </source>
</evidence>
<dbReference type="Proteomes" id="UP000265964">
    <property type="component" value="Unassembled WGS sequence"/>
</dbReference>
<dbReference type="AlphaFoldDB" id="A0A3A1YJP8"/>
<comment type="caution">
    <text evidence="3">The sequence shown here is derived from an EMBL/GenBank/DDBJ whole genome shotgun (WGS) entry which is preliminary data.</text>
</comment>
<keyword evidence="1" id="KW-0175">Coiled coil</keyword>
<feature type="transmembrane region" description="Helical" evidence="2">
    <location>
        <begin position="344"/>
        <end position="368"/>
    </location>
</feature>
<dbReference type="EMBL" id="NRJF01000023">
    <property type="protein sequence ID" value="RIY38493.1"/>
    <property type="molecule type" value="Genomic_DNA"/>
</dbReference>
<evidence type="ECO:0000313" key="4">
    <source>
        <dbReference type="Proteomes" id="UP000265964"/>
    </source>
</evidence>
<evidence type="ECO:0000313" key="3">
    <source>
        <dbReference type="EMBL" id="RIY38493.1"/>
    </source>
</evidence>
<keyword evidence="4" id="KW-1185">Reference proteome</keyword>
<protein>
    <submittedName>
        <fullName evidence="3">Capsule biosynthesis protein</fullName>
    </submittedName>
</protein>
<sequence>MSKNWREQVKMRLKKLSPLFYLFVVAPTLISILYFGIIASRVYVSESTFVVRSANSQSTMSAMGSLLSSVGVGKSVDDAYNVQTFISSRAALQELEQDLPVKAYYSHRGDWFSRFNPLGFNGSNEAFYQYFREQVSMNIDSVSGIATLRVKAFVAEHGYEINRKLIALAENRINELNNRAHGDAIKFAQENVNRARDYSIKTAQELMEFRIKNGLFDVNSQTQALLQVIESLQAQVVTIQTQIAQLKASAPQSPQIRTLEIKQKSLEAEIAEQMKKVVGDNESLVGQSVEYQRLNLENTMALQQLTSAITSLQAAQDEASRKQLYLEVISPASKPDLAELPNRLYNIFATFIIGLLLYGLISLILASVREHKN</sequence>
<keyword evidence="2" id="KW-0472">Membrane</keyword>
<evidence type="ECO:0000256" key="2">
    <source>
        <dbReference type="SAM" id="Phobius"/>
    </source>
</evidence>
<feature type="transmembrane region" description="Helical" evidence="2">
    <location>
        <begin position="20"/>
        <end position="44"/>
    </location>
</feature>
<organism evidence="3 4">
    <name type="scientific">Psittacicella gerlachiana</name>
    <dbReference type="NCBI Taxonomy" id="2028574"/>
    <lineage>
        <taxon>Bacteria</taxon>
        <taxon>Pseudomonadati</taxon>
        <taxon>Pseudomonadota</taxon>
        <taxon>Gammaproteobacteria</taxon>
        <taxon>Pasteurellales</taxon>
        <taxon>Psittacicellaceae</taxon>
        <taxon>Psittacicella</taxon>
    </lineage>
</organism>
<dbReference type="PANTHER" id="PTHR32309:SF13">
    <property type="entry name" value="FERRIC ENTEROBACTIN TRANSPORT PROTEIN FEPE"/>
    <property type="match status" value="1"/>
</dbReference>
<accession>A0A3A1YJP8</accession>
<dbReference type="InterPro" id="IPR050445">
    <property type="entry name" value="Bact_polysacc_biosynth/exp"/>
</dbReference>